<evidence type="ECO:0000313" key="2">
    <source>
        <dbReference type="EMBL" id="WIV19576.1"/>
    </source>
</evidence>
<accession>A0ABY8X515</accession>
<evidence type="ECO:0000313" key="3">
    <source>
        <dbReference type="Proteomes" id="UP001236415"/>
    </source>
</evidence>
<dbReference type="EMBL" id="CP127162">
    <property type="protein sequence ID" value="WIV19576.1"/>
    <property type="molecule type" value="Genomic_DNA"/>
</dbReference>
<feature type="compositionally biased region" description="Low complexity" evidence="1">
    <location>
        <begin position="1"/>
        <end position="13"/>
    </location>
</feature>
<dbReference type="RefSeq" id="WP_160035025.1">
    <property type="nucleotide sequence ID" value="NZ_CP127162.1"/>
</dbReference>
<dbReference type="Proteomes" id="UP001236415">
    <property type="component" value="Chromosome"/>
</dbReference>
<sequence length="49" mass="5750">MMMRGGMVKMQMQNKALSRTHRKQSLRSLYRQKDSVQITGPPVTQGFYF</sequence>
<evidence type="ECO:0000256" key="1">
    <source>
        <dbReference type="SAM" id="MobiDB-lite"/>
    </source>
</evidence>
<reference evidence="2 3" key="1">
    <citation type="submission" date="2023-06" db="EMBL/GenBank/DDBJ databases">
        <title>Paenibacillus polygonum sp. nov., an endophytic bacterium, isolated from Polygonum lapathifolium L. in Nanji Wetland National Nature Reserve, South of Poyang Lake, Jiangxi Province, China.</title>
        <authorList>
            <person name="Yu Z."/>
        </authorList>
    </citation>
    <scope>NUCLEOTIDE SEQUENCE [LARGE SCALE GENOMIC DNA]</scope>
    <source>
        <strain evidence="2 3">C31</strain>
    </source>
</reference>
<feature type="region of interest" description="Disordered" evidence="1">
    <location>
        <begin position="1"/>
        <end position="33"/>
    </location>
</feature>
<keyword evidence="3" id="KW-1185">Reference proteome</keyword>
<name>A0ABY8X515_9BACL</name>
<organism evidence="2 3">
    <name type="scientific">Paenibacillus polygoni</name>
    <dbReference type="NCBI Taxonomy" id="3050112"/>
    <lineage>
        <taxon>Bacteria</taxon>
        <taxon>Bacillati</taxon>
        <taxon>Bacillota</taxon>
        <taxon>Bacilli</taxon>
        <taxon>Bacillales</taxon>
        <taxon>Paenibacillaceae</taxon>
        <taxon>Paenibacillus</taxon>
    </lineage>
</organism>
<proteinExistence type="predicted"/>
<gene>
    <name evidence="2" type="ORF">QPK24_02165</name>
</gene>
<protein>
    <submittedName>
        <fullName evidence="2">Uncharacterized protein</fullName>
    </submittedName>
</protein>